<accession>A4C5G3</accession>
<dbReference type="InterPro" id="IPR021433">
    <property type="entry name" value="DUF3083"/>
</dbReference>
<reference evidence="1 2" key="1">
    <citation type="submission" date="2006-02" db="EMBL/GenBank/DDBJ databases">
        <authorList>
            <person name="Moran M.A."/>
            <person name="Kjelleberg S."/>
            <person name="Egan S."/>
            <person name="Saunders N."/>
            <person name="Thomas T."/>
            <person name="Ferriera S."/>
            <person name="Johnson J."/>
            <person name="Kravitz S."/>
            <person name="Halpern A."/>
            <person name="Remington K."/>
            <person name="Beeson K."/>
            <person name="Tran B."/>
            <person name="Rogers Y.-H."/>
            <person name="Friedman R."/>
            <person name="Venter J.C."/>
        </authorList>
    </citation>
    <scope>NUCLEOTIDE SEQUENCE [LARGE SCALE GENOMIC DNA]</scope>
    <source>
        <strain evidence="1 2">D2</strain>
    </source>
</reference>
<dbReference type="RefSeq" id="WP_009837092.1">
    <property type="nucleotide sequence ID" value="NZ_AAOH01000001.1"/>
</dbReference>
<organism evidence="1 2">
    <name type="scientific">Pseudoalteromonas tunicata D2</name>
    <dbReference type="NCBI Taxonomy" id="87626"/>
    <lineage>
        <taxon>Bacteria</taxon>
        <taxon>Pseudomonadati</taxon>
        <taxon>Pseudomonadota</taxon>
        <taxon>Gammaproteobacteria</taxon>
        <taxon>Alteromonadales</taxon>
        <taxon>Pseudoalteromonadaceae</taxon>
        <taxon>Pseudoalteromonas</taxon>
    </lineage>
</organism>
<proteinExistence type="predicted"/>
<protein>
    <submittedName>
        <fullName evidence="1">Uncharacterized protein</fullName>
    </submittedName>
</protein>
<sequence length="355" mass="41288">MASQSQHRVYIPSNARSNQYILAEFKLDDLFYQQFLSPAQAYQKISEHLFTLCEERELHNVHLIANDKLPIVRFHEESYCLQTKKQVMFFYNPKYHESHMCIEDADYVAKKIRIVFLATGDELRANAAQFHRRVAAVIKEFKTTLPESIQSIKVRDHQHLTYDLFANAKGNKESYGYKLRSLTPRYQTRECPLPAEHSEMTYATVSIPLTRAIKTQFLPQGEQGYANLYRYLEDTFLTACGTRKLQRIAMVANDRIPLVRNSQVDNNAQNSELQKISFDPANHDTQYYGFWQEDKLVQTVYFILAAGDEDKNDIGFGKFMNSVEAAMRSVADKFQIPADQQNVTIRFYQHVSYRA</sequence>
<name>A4C5G3_9GAMM</name>
<keyword evidence="2" id="KW-1185">Reference proteome</keyword>
<dbReference type="Proteomes" id="UP000006201">
    <property type="component" value="Unassembled WGS sequence"/>
</dbReference>
<dbReference type="Pfam" id="PF11281">
    <property type="entry name" value="DUF3083"/>
    <property type="match status" value="1"/>
</dbReference>
<dbReference type="EMBL" id="AAOH01000001">
    <property type="protein sequence ID" value="EAR30795.1"/>
    <property type="molecule type" value="Genomic_DNA"/>
</dbReference>
<dbReference type="eggNOG" id="ENOG502Z95H">
    <property type="taxonomic scope" value="Bacteria"/>
</dbReference>
<comment type="caution">
    <text evidence="1">The sequence shown here is derived from an EMBL/GenBank/DDBJ whole genome shotgun (WGS) entry which is preliminary data.</text>
</comment>
<evidence type="ECO:0000313" key="2">
    <source>
        <dbReference type="Proteomes" id="UP000006201"/>
    </source>
</evidence>
<dbReference type="AlphaFoldDB" id="A4C5G3"/>
<dbReference type="OrthoDB" id="6288569at2"/>
<gene>
    <name evidence="1" type="ORF">PTD2_04461</name>
</gene>
<dbReference type="HOGENOM" id="CLU_780526_0_0_6"/>
<evidence type="ECO:0000313" key="1">
    <source>
        <dbReference type="EMBL" id="EAR30795.1"/>
    </source>
</evidence>